<dbReference type="PANTHER" id="PTHR11552:SF218">
    <property type="entry name" value="GLUCOSE-METHANOL-CHOLINE OXIDOREDUCTASE N-TERMINAL DOMAIN-CONTAINING PROTEIN"/>
    <property type="match status" value="1"/>
</dbReference>
<feature type="signal peptide" evidence="19">
    <location>
        <begin position="1"/>
        <end position="22"/>
    </location>
</feature>
<evidence type="ECO:0000256" key="1">
    <source>
        <dbReference type="ARBA" id="ARBA00001974"/>
    </source>
</evidence>
<keyword evidence="8 17" id="KW-0274">FAD</keyword>
<dbReference type="InterPro" id="IPR000172">
    <property type="entry name" value="GMC_OxRdtase_N"/>
</dbReference>
<comment type="subcellular location">
    <subcellularLocation>
        <location evidence="2">Secreted</location>
    </subcellularLocation>
</comment>
<evidence type="ECO:0000256" key="4">
    <source>
        <dbReference type="ARBA" id="ARBA00011245"/>
    </source>
</evidence>
<comment type="subunit">
    <text evidence="4">Monomer.</text>
</comment>
<protein>
    <recommendedName>
        <fullName evidence="5">pyranose dehydrogenase (acceptor)</fullName>
        <ecNumber evidence="5">1.1.99.29</ecNumber>
    </recommendedName>
</protein>
<dbReference type="PROSITE" id="PS00624">
    <property type="entry name" value="GMC_OXRED_2"/>
    <property type="match status" value="1"/>
</dbReference>
<comment type="catalytic activity">
    <reaction evidence="15">
        <text>a pyranoside + acceptor = a pyranosid-3,4-diulose + reduced acceptor.</text>
        <dbReference type="EC" id="1.1.99.29"/>
    </reaction>
</comment>
<dbReference type="InterPro" id="IPR027424">
    <property type="entry name" value="Glucose_Oxidase_domain_2"/>
</dbReference>
<comment type="catalytic activity">
    <reaction evidence="14">
        <text>a pyranoside + acceptor = a pyranosid-3-ulose + reduced acceptor.</text>
        <dbReference type="EC" id="1.1.99.29"/>
    </reaction>
</comment>
<accession>A0A409WQF7</accession>
<keyword evidence="19" id="KW-0732">Signal</keyword>
<reference evidence="21 22" key="1">
    <citation type="journal article" date="2018" name="Evol. Lett.">
        <title>Horizontal gene cluster transfer increased hallucinogenic mushroom diversity.</title>
        <authorList>
            <person name="Reynolds H.T."/>
            <person name="Vijayakumar V."/>
            <person name="Gluck-Thaler E."/>
            <person name="Korotkin H.B."/>
            <person name="Matheny P.B."/>
            <person name="Slot J.C."/>
        </authorList>
    </citation>
    <scope>NUCLEOTIDE SEQUENCE [LARGE SCALE GENOMIC DNA]</scope>
    <source>
        <strain evidence="21 22">2631</strain>
    </source>
</reference>
<dbReference type="Pfam" id="PF05199">
    <property type="entry name" value="GMC_oxred_C"/>
    <property type="match status" value="1"/>
</dbReference>
<feature type="domain" description="Glucose-methanol-choline oxidoreductase N-terminal" evidence="20">
    <location>
        <begin position="334"/>
        <end position="348"/>
    </location>
</feature>
<dbReference type="Proteomes" id="UP000283269">
    <property type="component" value="Unassembled WGS sequence"/>
</dbReference>
<dbReference type="Gene3D" id="4.10.450.10">
    <property type="entry name" value="Glucose Oxidase, domain 2"/>
    <property type="match status" value="1"/>
</dbReference>
<sequence>MLSLGTLVFCISSVSLSHLVHATPVHEPHSHFNRHAFHKRNYVTPDQRSSSYDYVIVGGGLAGLVLAARLSDDSSKTVLVLEAGPNGDAVPTKINVPSSTYYDSLLGVAPYDWVYTTVPQPNAGNRNMAQPRGKVLGGSSAVNGMYLVRPAQVEVDAWSSLIAPNDKTAAETWNWSNFFTALKNIETFTPPLPDVQSVAGMKYDAASHGTTGKVHATYPAYMVPISSTWLPSLEGAGIATSPDSYSGNNIGGMFALSAENPSNWTRSYSKSAYIDTLPPRPNLHIITDATVERIVFADNLVAGDRVASAVEFSTGPGTPVLSVNVNKEALLCGGAYGSPHVLLLSGVGPKDVLDGAKVTVQNELPGVGQHLSDHLSAGVAFTSNVDTQGTIKSSGSVFSQSAEFNSFINSGIAYVNGSRLFDGDASFSTFLSSISSAVDSSAASLVPSQYDPVVQGYKAVYQTIASSSYPTTGLIEILFSINSAGAVSIQVGLQQPFSRGRVYITSPSVYDAPAIDPQYFTHPADVTVMRQAVRLVRLIAQQSPLKDALGEELKPGTAVSSDEDIENWLRGAVGTEYHPSGGCSMLPKDKGGVVDANLKVYGLSNVRVVDSSVFPVTFSAHLMTPTYALAEKAVDIILNGNTTPSGGSSNSSTSTTGNDKTGSTSSGASDSGTSSKTGAAMGRVSASWLALFVPFLAALLM</sequence>
<dbReference type="Gene3D" id="3.30.560.10">
    <property type="entry name" value="Glucose Oxidase, domain 3"/>
    <property type="match status" value="1"/>
</dbReference>
<dbReference type="Pfam" id="PF00732">
    <property type="entry name" value="GMC_oxred_N"/>
    <property type="match status" value="1"/>
</dbReference>
<comment type="catalytic activity">
    <reaction evidence="12">
        <text>pyranose + acceptor = pyranos-2,3-diulose + reduced acceptor.</text>
        <dbReference type="EC" id="1.1.99.29"/>
    </reaction>
</comment>
<dbReference type="Gene3D" id="3.50.50.60">
    <property type="entry name" value="FAD/NAD(P)-binding domain"/>
    <property type="match status" value="1"/>
</dbReference>
<dbReference type="GO" id="GO:0050660">
    <property type="term" value="F:flavin adenine dinucleotide binding"/>
    <property type="evidence" value="ECO:0007669"/>
    <property type="project" value="InterPro"/>
</dbReference>
<evidence type="ECO:0000256" key="9">
    <source>
        <dbReference type="ARBA" id="ARBA00023002"/>
    </source>
</evidence>
<gene>
    <name evidence="21" type="ORF">CVT25_001840</name>
</gene>
<dbReference type="PANTHER" id="PTHR11552">
    <property type="entry name" value="GLUCOSE-METHANOL-CHOLINE GMC OXIDOREDUCTASE"/>
    <property type="match status" value="1"/>
</dbReference>
<feature type="active site" description="Proton acceptor" evidence="16">
    <location>
        <position position="621"/>
    </location>
</feature>
<evidence type="ECO:0000313" key="21">
    <source>
        <dbReference type="EMBL" id="PPQ80720.1"/>
    </source>
</evidence>
<dbReference type="AlphaFoldDB" id="A0A409WQF7"/>
<dbReference type="SUPFAM" id="SSF51905">
    <property type="entry name" value="FAD/NAD(P)-binding domain"/>
    <property type="match status" value="1"/>
</dbReference>
<dbReference type="STRING" id="93625.A0A409WQF7"/>
<evidence type="ECO:0000256" key="17">
    <source>
        <dbReference type="PIRSR" id="PIRSR000137-2"/>
    </source>
</evidence>
<feature type="active site" description="Proton donor" evidence="16">
    <location>
        <position position="578"/>
    </location>
</feature>
<dbReference type="EC" id="1.1.99.29" evidence="5"/>
<dbReference type="InterPro" id="IPR036188">
    <property type="entry name" value="FAD/NAD-bd_sf"/>
</dbReference>
<evidence type="ECO:0000256" key="6">
    <source>
        <dbReference type="ARBA" id="ARBA00022525"/>
    </source>
</evidence>
<evidence type="ECO:0000256" key="16">
    <source>
        <dbReference type="PIRSR" id="PIRSR000137-1"/>
    </source>
</evidence>
<proteinExistence type="inferred from homology"/>
<dbReference type="SUPFAM" id="SSF54373">
    <property type="entry name" value="FAD-linked reductases, C-terminal domain"/>
    <property type="match status" value="1"/>
</dbReference>
<feature type="chain" id="PRO_5019426801" description="pyranose dehydrogenase (acceptor)" evidence="19">
    <location>
        <begin position="23"/>
        <end position="701"/>
    </location>
</feature>
<evidence type="ECO:0000256" key="12">
    <source>
        <dbReference type="ARBA" id="ARBA00034010"/>
    </source>
</evidence>
<dbReference type="EMBL" id="NHYD01003311">
    <property type="protein sequence ID" value="PPQ80720.1"/>
    <property type="molecule type" value="Genomic_DNA"/>
</dbReference>
<keyword evidence="6" id="KW-0964">Secreted</keyword>
<dbReference type="InParanoid" id="A0A409WQF7"/>
<dbReference type="InterPro" id="IPR007867">
    <property type="entry name" value="GMC_OxRtase_C"/>
</dbReference>
<evidence type="ECO:0000256" key="3">
    <source>
        <dbReference type="ARBA" id="ARBA00010790"/>
    </source>
</evidence>
<evidence type="ECO:0000256" key="8">
    <source>
        <dbReference type="ARBA" id="ARBA00022827"/>
    </source>
</evidence>
<evidence type="ECO:0000256" key="7">
    <source>
        <dbReference type="ARBA" id="ARBA00022630"/>
    </source>
</evidence>
<evidence type="ECO:0000256" key="14">
    <source>
        <dbReference type="ARBA" id="ARBA00034050"/>
    </source>
</evidence>
<organism evidence="21 22">
    <name type="scientific">Psilocybe cyanescens</name>
    <dbReference type="NCBI Taxonomy" id="93625"/>
    <lineage>
        <taxon>Eukaryota</taxon>
        <taxon>Fungi</taxon>
        <taxon>Dikarya</taxon>
        <taxon>Basidiomycota</taxon>
        <taxon>Agaricomycotina</taxon>
        <taxon>Agaricomycetes</taxon>
        <taxon>Agaricomycetidae</taxon>
        <taxon>Agaricales</taxon>
        <taxon>Agaricineae</taxon>
        <taxon>Strophariaceae</taxon>
        <taxon>Psilocybe</taxon>
    </lineage>
</organism>
<evidence type="ECO:0000256" key="19">
    <source>
        <dbReference type="SAM" id="SignalP"/>
    </source>
</evidence>
<keyword evidence="9" id="KW-0560">Oxidoreductase</keyword>
<comment type="similarity">
    <text evidence="3">Belongs to the GMC oxidoreductase family.</text>
</comment>
<evidence type="ECO:0000256" key="11">
    <source>
        <dbReference type="ARBA" id="ARBA00033986"/>
    </source>
</evidence>
<dbReference type="PIRSF" id="PIRSF000137">
    <property type="entry name" value="Alcohol_oxidase"/>
    <property type="match status" value="1"/>
</dbReference>
<feature type="binding site" evidence="17">
    <location>
        <position position="291"/>
    </location>
    <ligand>
        <name>FAD</name>
        <dbReference type="ChEBI" id="CHEBI:57692"/>
    </ligand>
</feature>
<evidence type="ECO:0000313" key="22">
    <source>
        <dbReference type="Proteomes" id="UP000283269"/>
    </source>
</evidence>
<name>A0A409WQF7_PSICY</name>
<comment type="catalytic activity">
    <reaction evidence="11">
        <text>pyranose + acceptor = pyranos-2-ulose + reduced acceptor.</text>
        <dbReference type="EC" id="1.1.99.29"/>
    </reaction>
</comment>
<evidence type="ECO:0000256" key="10">
    <source>
        <dbReference type="ARBA" id="ARBA00024699"/>
    </source>
</evidence>
<dbReference type="GO" id="GO:0033718">
    <property type="term" value="F:pyranose dehydrogenase (acceptor) activity"/>
    <property type="evidence" value="ECO:0007669"/>
    <property type="project" value="UniProtKB-EC"/>
</dbReference>
<evidence type="ECO:0000256" key="15">
    <source>
        <dbReference type="ARBA" id="ARBA00034059"/>
    </source>
</evidence>
<comment type="cofactor">
    <cofactor evidence="1 17">
        <name>FAD</name>
        <dbReference type="ChEBI" id="CHEBI:57692"/>
    </cofactor>
</comment>
<evidence type="ECO:0000256" key="18">
    <source>
        <dbReference type="SAM" id="MobiDB-lite"/>
    </source>
</evidence>
<feature type="binding site" evidence="17">
    <location>
        <position position="135"/>
    </location>
    <ligand>
        <name>FAD</name>
        <dbReference type="ChEBI" id="CHEBI:57692"/>
    </ligand>
</feature>
<keyword evidence="22" id="KW-1185">Reference proteome</keyword>
<dbReference type="OrthoDB" id="269227at2759"/>
<dbReference type="InterPro" id="IPR012132">
    <property type="entry name" value="GMC_OxRdtase"/>
</dbReference>
<evidence type="ECO:0000256" key="2">
    <source>
        <dbReference type="ARBA" id="ARBA00004613"/>
    </source>
</evidence>
<evidence type="ECO:0000256" key="13">
    <source>
        <dbReference type="ARBA" id="ARBA00034029"/>
    </source>
</evidence>
<comment type="catalytic activity">
    <reaction evidence="13">
        <text>pyranose + acceptor = pyranos-3-ulose + reduced acceptor.</text>
        <dbReference type="EC" id="1.1.99.29"/>
    </reaction>
</comment>
<keyword evidence="7" id="KW-0285">Flavoprotein</keyword>
<evidence type="ECO:0000259" key="20">
    <source>
        <dbReference type="PROSITE" id="PS00624"/>
    </source>
</evidence>
<feature type="region of interest" description="Disordered" evidence="18">
    <location>
        <begin position="642"/>
        <end position="676"/>
    </location>
</feature>
<evidence type="ECO:0000256" key="5">
    <source>
        <dbReference type="ARBA" id="ARBA00013177"/>
    </source>
</evidence>
<comment type="caution">
    <text evidence="21">The sequence shown here is derived from an EMBL/GenBank/DDBJ whole genome shotgun (WGS) entry which is preliminary data.</text>
</comment>
<comment type="function">
    <text evidence="10">Catalyzes the single-oxidation or sequential double oxidation reaction of carbohydrates primarily at carbon-2 and/or carbon-3 with the concomitant reduction of the flavin. The enzyme exhibits a broad sugar substrate specificity, oxidizing different aldopyranoses to the corresponding C-1, C-2, C-3 or C-1,2, C-2,3 and C-3,4 (di)dehydro sugars with substrate-specific regioselectivity. Accepts only a narrow range of electron acceptors such as substituted benzoquinones and complexed metal ions and reacts extremely slowly with O(2) as acceptor. May play a role in the natural recycling of plant matter by oxidizing all major monosaccharides in lignocellulose and by reducing quinone compounds or reactive radical species generated during lignin depolymerization.</text>
</comment>
<dbReference type="GO" id="GO:0005576">
    <property type="term" value="C:extracellular region"/>
    <property type="evidence" value="ECO:0007669"/>
    <property type="project" value="UniProtKB-SubCell"/>
</dbReference>